<accession>X1VVT2</accession>
<organism evidence="1">
    <name type="scientific">marine sediment metagenome</name>
    <dbReference type="NCBI Taxonomy" id="412755"/>
    <lineage>
        <taxon>unclassified sequences</taxon>
        <taxon>metagenomes</taxon>
        <taxon>ecological metagenomes</taxon>
    </lineage>
</organism>
<proteinExistence type="predicted"/>
<dbReference type="AlphaFoldDB" id="X1VVT2"/>
<evidence type="ECO:0000313" key="1">
    <source>
        <dbReference type="EMBL" id="GAJ22276.1"/>
    </source>
</evidence>
<gene>
    <name evidence="1" type="ORF">S12H4_62884</name>
</gene>
<name>X1VVT2_9ZZZZ</name>
<dbReference type="Gene3D" id="3.40.50.150">
    <property type="entry name" value="Vaccinia Virus protein VP39"/>
    <property type="match status" value="1"/>
</dbReference>
<protein>
    <submittedName>
        <fullName evidence="1">Uncharacterized protein</fullName>
    </submittedName>
</protein>
<sequence length="51" mass="6247">PIEKELPLLNKKYQGNEIALGVFEEFRNEINFYNKYSEFYGYEFFVMQKNN</sequence>
<comment type="caution">
    <text evidence="1">The sequence shown here is derived from an EMBL/GenBank/DDBJ whole genome shotgun (WGS) entry which is preliminary data.</text>
</comment>
<reference evidence="1" key="1">
    <citation type="journal article" date="2014" name="Front. Microbiol.">
        <title>High frequency of phylogenetically diverse reductive dehalogenase-homologous genes in deep subseafloor sedimentary metagenomes.</title>
        <authorList>
            <person name="Kawai M."/>
            <person name="Futagami T."/>
            <person name="Toyoda A."/>
            <person name="Takaki Y."/>
            <person name="Nishi S."/>
            <person name="Hori S."/>
            <person name="Arai W."/>
            <person name="Tsubouchi T."/>
            <person name="Morono Y."/>
            <person name="Uchiyama I."/>
            <person name="Ito T."/>
            <person name="Fujiyama A."/>
            <person name="Inagaki F."/>
            <person name="Takami H."/>
        </authorList>
    </citation>
    <scope>NUCLEOTIDE SEQUENCE</scope>
    <source>
        <strain evidence="1">Expedition CK06-06</strain>
    </source>
</reference>
<feature type="non-terminal residue" evidence="1">
    <location>
        <position position="1"/>
    </location>
</feature>
<dbReference type="EMBL" id="BARW01042431">
    <property type="protein sequence ID" value="GAJ22276.1"/>
    <property type="molecule type" value="Genomic_DNA"/>
</dbReference>
<dbReference type="InterPro" id="IPR029063">
    <property type="entry name" value="SAM-dependent_MTases_sf"/>
</dbReference>